<reference evidence="3" key="1">
    <citation type="submission" date="2015-09" db="EMBL/GenBank/DDBJ databases">
        <authorList>
            <consortium name="Pathogen Informatics"/>
        </authorList>
    </citation>
    <scope>NUCLEOTIDE SEQUENCE [LARGE SCALE GENOMIC DNA]</scope>
    <source>
        <strain evidence="3">Lake Konstanz</strain>
    </source>
</reference>
<feature type="compositionally biased region" description="Acidic residues" evidence="1">
    <location>
        <begin position="110"/>
        <end position="120"/>
    </location>
</feature>
<accession>A0A0S4JT22</accession>
<feature type="region of interest" description="Disordered" evidence="1">
    <location>
        <begin position="157"/>
        <end position="199"/>
    </location>
</feature>
<feature type="compositionally biased region" description="Low complexity" evidence="1">
    <location>
        <begin position="177"/>
        <end position="190"/>
    </location>
</feature>
<feature type="compositionally biased region" description="Basic and acidic residues" evidence="1">
    <location>
        <begin position="94"/>
        <end position="105"/>
    </location>
</feature>
<feature type="non-terminal residue" evidence="2">
    <location>
        <position position="888"/>
    </location>
</feature>
<keyword evidence="3" id="KW-1185">Reference proteome</keyword>
<feature type="compositionally biased region" description="Basic and acidic residues" evidence="1">
    <location>
        <begin position="400"/>
        <end position="411"/>
    </location>
</feature>
<evidence type="ECO:0000313" key="2">
    <source>
        <dbReference type="EMBL" id="CUG93381.1"/>
    </source>
</evidence>
<evidence type="ECO:0000256" key="1">
    <source>
        <dbReference type="SAM" id="MobiDB-lite"/>
    </source>
</evidence>
<evidence type="ECO:0000313" key="3">
    <source>
        <dbReference type="Proteomes" id="UP000051952"/>
    </source>
</evidence>
<dbReference type="VEuPathDB" id="TriTrypDB:BSAL_42595"/>
<feature type="compositionally biased region" description="Low complexity" evidence="1">
    <location>
        <begin position="565"/>
        <end position="576"/>
    </location>
</feature>
<feature type="region of interest" description="Disordered" evidence="1">
    <location>
        <begin position="78"/>
        <end position="123"/>
    </location>
</feature>
<dbReference type="AlphaFoldDB" id="A0A0S4JT22"/>
<name>A0A0S4JT22_BODSA</name>
<feature type="region of interest" description="Disordered" evidence="1">
    <location>
        <begin position="1"/>
        <end position="25"/>
    </location>
</feature>
<dbReference type="Proteomes" id="UP000051952">
    <property type="component" value="Unassembled WGS sequence"/>
</dbReference>
<protein>
    <submittedName>
        <fullName evidence="2">Uncharacterized protein</fullName>
    </submittedName>
</protein>
<dbReference type="EMBL" id="CYKH01002150">
    <property type="protein sequence ID" value="CUG93381.1"/>
    <property type="molecule type" value="Genomic_DNA"/>
</dbReference>
<organism evidence="2 3">
    <name type="scientific">Bodo saltans</name>
    <name type="common">Flagellated protozoan</name>
    <dbReference type="NCBI Taxonomy" id="75058"/>
    <lineage>
        <taxon>Eukaryota</taxon>
        <taxon>Discoba</taxon>
        <taxon>Euglenozoa</taxon>
        <taxon>Kinetoplastea</taxon>
        <taxon>Metakinetoplastina</taxon>
        <taxon>Eubodonida</taxon>
        <taxon>Bodonidae</taxon>
        <taxon>Bodo</taxon>
    </lineage>
</organism>
<feature type="region of interest" description="Disordered" evidence="1">
    <location>
        <begin position="560"/>
        <end position="596"/>
    </location>
</feature>
<proteinExistence type="predicted"/>
<gene>
    <name evidence="2" type="ORF">BSAL_42595</name>
</gene>
<feature type="region of interest" description="Disordered" evidence="1">
    <location>
        <begin position="400"/>
        <end position="430"/>
    </location>
</feature>
<sequence>MQSGDSPIQHAGEGGGSPQSSHSSEAIRVASELVALLVRGLDDDVHSAIDVIKVITKMAYTAKKRQIASIHKAEAAAISARSVGPDSARTALPPKEEENNSHNEEVPQQNDEDDDDDDDYGVSSSTVIVNEQDWGHAGLYHNLLQGVIVRASKFAVPSNHHHHGGGGPQDQSLLTTPSRSASVPAASPPSDIEEDPRASARSLVDLVEHTAQMFLAMSDAFHPMVAKLIVELCFEYISNVESIACAHPWLFMLLGPIVVGLPTDAAAWDASLIDLAVARHPKVVGSSAAVRLLRNPAVLVQELRFALARFLATYVASERMLEGLSTQQASLPVALLDGEANNVSGLGSPSVVAPSGTSPLLMLSRTPNTASAAAAPGVALPSDAKVERLSLLALEREAERAAADRRRDRSPENNANGKNGPPPVGAAATGALSPLSQTTLELHNLHTSHLRGGGSMTAGGILVPRLDIPRIFKNRGGTNEHTAGGGGVLDASPVRPPHHQHNVQHFLADGGHHHHLPTAISGTSSAVSPSMLTRQSIDFLGPHVGDSLMRQYGIADHMKLRWKQQQHQQQSRSRQQQQHHRQQESRDVSWTQRDGDVGATEDPFHLQQLVVCGHKLGQLFGTVDAKMLLRLKKDHEALVAAHELEASSSAYYTTQPSSLGMSQVLSGSMAHREGLATTLNMSTTAAGGGLGNSMALRLSLGRGSVGRDDFQLPAAFDEWSRSGLASWITFGMERIGSAFVPLPQCSGDSITTASTTPTPVRGLDGGGCAKSWSDGAVSSGAIAAKLVFRELAMIVLQGLAGHDSSHPTAILSRMVSSVGSPFTPHRTHGARSPQHNRLIGGVLPGGGTSGPMLLPASLAQQQQLNQSLSSPNNNGGGSALLFFFSLAE</sequence>